<feature type="transmembrane region" description="Helical" evidence="2">
    <location>
        <begin position="20"/>
        <end position="39"/>
    </location>
</feature>
<evidence type="ECO:0000313" key="3">
    <source>
        <dbReference type="EMBL" id="MDR7148969.1"/>
    </source>
</evidence>
<dbReference type="SUPFAM" id="SSF53649">
    <property type="entry name" value="Alkaline phosphatase-like"/>
    <property type="match status" value="1"/>
</dbReference>
<feature type="transmembrane region" description="Helical" evidence="2">
    <location>
        <begin position="170"/>
        <end position="187"/>
    </location>
</feature>
<reference evidence="3 4" key="1">
    <citation type="submission" date="2023-07" db="EMBL/GenBank/DDBJ databases">
        <title>Sorghum-associated microbial communities from plants grown in Nebraska, USA.</title>
        <authorList>
            <person name="Schachtman D."/>
        </authorList>
    </citation>
    <scope>NUCLEOTIDE SEQUENCE [LARGE SCALE GENOMIC DNA]</scope>
    <source>
        <strain evidence="3 4">4249</strain>
    </source>
</reference>
<evidence type="ECO:0008006" key="5">
    <source>
        <dbReference type="Google" id="ProtNLM"/>
    </source>
</evidence>
<keyword evidence="2" id="KW-0472">Membrane</keyword>
<keyword evidence="4" id="KW-1185">Reference proteome</keyword>
<keyword evidence="2" id="KW-1133">Transmembrane helix</keyword>
<dbReference type="Proteomes" id="UP001265700">
    <property type="component" value="Unassembled WGS sequence"/>
</dbReference>
<evidence type="ECO:0000313" key="4">
    <source>
        <dbReference type="Proteomes" id="UP001265700"/>
    </source>
</evidence>
<gene>
    <name evidence="3" type="ORF">J2W49_000897</name>
</gene>
<comment type="caution">
    <text evidence="3">The sequence shown here is derived from an EMBL/GenBank/DDBJ whole genome shotgun (WGS) entry which is preliminary data.</text>
</comment>
<name>A0ABU1WI70_9BURK</name>
<proteinExistence type="predicted"/>
<evidence type="ECO:0000256" key="2">
    <source>
        <dbReference type="SAM" id="Phobius"/>
    </source>
</evidence>
<dbReference type="RefSeq" id="WP_310312044.1">
    <property type="nucleotide sequence ID" value="NZ_JAVDWU010000001.1"/>
</dbReference>
<evidence type="ECO:0000256" key="1">
    <source>
        <dbReference type="SAM" id="MobiDB-lite"/>
    </source>
</evidence>
<feature type="region of interest" description="Disordered" evidence="1">
    <location>
        <begin position="562"/>
        <end position="583"/>
    </location>
</feature>
<feature type="transmembrane region" description="Helical" evidence="2">
    <location>
        <begin position="77"/>
        <end position="97"/>
    </location>
</feature>
<feature type="transmembrane region" description="Helical" evidence="2">
    <location>
        <begin position="51"/>
        <end position="71"/>
    </location>
</feature>
<dbReference type="EMBL" id="JAVDWU010000001">
    <property type="protein sequence ID" value="MDR7148969.1"/>
    <property type="molecule type" value="Genomic_DNA"/>
</dbReference>
<keyword evidence="2" id="KW-0812">Transmembrane</keyword>
<sequence>MSHTPPPAASSASPGRLSALPWLLRFGLAFGVLNTLLTFENRWPGFGLLYMPRLSFELCIGVAMLMAWVSWRGRLSAAATTWLSAGFMALVAVRYAFVTVPAVLGRPVNVYWDGRHAGELLRVAAESMSAWQLAAGLGVTVVGVWLLGWIVRTAIRTLAASLTWPVGRPWVLGSVAALSASFVAYVPDVRDTRWFFSLPLTPTIVNQSRLLAQVWLPERVEAALGPSPAFDGGLSGLEGPQGRADVVLIFAESYGAVVFDQPDLWAALAPSRAELAQAIALSGRQVVSARITAPTFGGSSWLSHATLLSGVNTAAHADHHLLLASQRQTLVSHFARNGYRTVGWMPGLKRPWPEGAFYGFDRLADDAGMGYRGPDFGYWRIPDQAAMALLHEQELRFDADASDRKPRLVVFPTTTTHAPFHPIAPLMDWHKLTAADGGYRMEDVRTALANPLASQRPTPNYLASMRYQYGWMASYLKDMAPRPLVWVVVGDHQPPALVSGQGATWDVPVHVIADDPALMRILLAGGFVQGLELPAAALGPMEDLTPVLLKLFDGAPPEHAEPIPSVAVGAPADLPAGPLPSGT</sequence>
<accession>A0ABU1WI70</accession>
<protein>
    <recommendedName>
        <fullName evidence="5">Sulfatase N-terminal domain-containing protein</fullName>
    </recommendedName>
</protein>
<dbReference type="Gene3D" id="3.40.720.10">
    <property type="entry name" value="Alkaline Phosphatase, subunit A"/>
    <property type="match status" value="1"/>
</dbReference>
<feature type="compositionally biased region" description="Low complexity" evidence="1">
    <location>
        <begin position="566"/>
        <end position="583"/>
    </location>
</feature>
<dbReference type="InterPro" id="IPR017850">
    <property type="entry name" value="Alkaline_phosphatase_core_sf"/>
</dbReference>
<organism evidence="3 4">
    <name type="scientific">Hydrogenophaga palleronii</name>
    <dbReference type="NCBI Taxonomy" id="65655"/>
    <lineage>
        <taxon>Bacteria</taxon>
        <taxon>Pseudomonadati</taxon>
        <taxon>Pseudomonadota</taxon>
        <taxon>Betaproteobacteria</taxon>
        <taxon>Burkholderiales</taxon>
        <taxon>Comamonadaceae</taxon>
        <taxon>Hydrogenophaga</taxon>
    </lineage>
</organism>
<feature type="transmembrane region" description="Helical" evidence="2">
    <location>
        <begin position="130"/>
        <end position="150"/>
    </location>
</feature>